<dbReference type="SMART" id="SM00487">
    <property type="entry name" value="DEXDc"/>
    <property type="match status" value="1"/>
</dbReference>
<evidence type="ECO:0000313" key="15">
    <source>
        <dbReference type="Proteomes" id="UP000494165"/>
    </source>
</evidence>
<evidence type="ECO:0000256" key="8">
    <source>
        <dbReference type="PROSITE-ProRule" id="PRU00552"/>
    </source>
</evidence>
<evidence type="ECO:0000256" key="3">
    <source>
        <dbReference type="ARBA" id="ARBA00022801"/>
    </source>
</evidence>
<evidence type="ECO:0000256" key="9">
    <source>
        <dbReference type="RuleBase" id="RU000492"/>
    </source>
</evidence>
<comment type="catalytic activity">
    <reaction evidence="7">
        <text>ATP + H2O = ADP + phosphate + H(+)</text>
        <dbReference type="Rhea" id="RHEA:13065"/>
        <dbReference type="ChEBI" id="CHEBI:15377"/>
        <dbReference type="ChEBI" id="CHEBI:15378"/>
        <dbReference type="ChEBI" id="CHEBI:30616"/>
        <dbReference type="ChEBI" id="CHEBI:43474"/>
        <dbReference type="ChEBI" id="CHEBI:456216"/>
        <dbReference type="EC" id="3.6.4.13"/>
    </reaction>
</comment>
<dbReference type="EMBL" id="CADEPI010000053">
    <property type="protein sequence ID" value="CAB3370604.1"/>
    <property type="molecule type" value="Genomic_DNA"/>
</dbReference>
<evidence type="ECO:0000256" key="5">
    <source>
        <dbReference type="ARBA" id="ARBA00022840"/>
    </source>
</evidence>
<keyword evidence="3 9" id="KW-0378">Hydrolase</keyword>
<evidence type="ECO:0000256" key="2">
    <source>
        <dbReference type="ARBA" id="ARBA00022741"/>
    </source>
</evidence>
<dbReference type="PROSITE" id="PS51192">
    <property type="entry name" value="HELICASE_ATP_BIND_1"/>
    <property type="match status" value="1"/>
</dbReference>
<feature type="region of interest" description="Disordered" evidence="10">
    <location>
        <begin position="1"/>
        <end position="258"/>
    </location>
</feature>
<dbReference type="FunFam" id="3.40.50.300:FF:000397">
    <property type="entry name" value="Probable ATP-dependent RNA helicase DDX4"/>
    <property type="match status" value="1"/>
</dbReference>
<dbReference type="Gene3D" id="3.40.50.300">
    <property type="entry name" value="P-loop containing nucleotide triphosphate hydrolases"/>
    <property type="match status" value="2"/>
</dbReference>
<dbReference type="GO" id="GO:0031047">
    <property type="term" value="P:regulatory ncRNA-mediated gene silencing"/>
    <property type="evidence" value="ECO:0007669"/>
    <property type="project" value="UniProtKB-ARBA"/>
</dbReference>
<proteinExistence type="inferred from homology"/>
<dbReference type="GO" id="GO:0003724">
    <property type="term" value="F:RNA helicase activity"/>
    <property type="evidence" value="ECO:0007669"/>
    <property type="project" value="UniProtKB-EC"/>
</dbReference>
<dbReference type="InterPro" id="IPR027417">
    <property type="entry name" value="P-loop_NTPase"/>
</dbReference>
<feature type="compositionally biased region" description="Polar residues" evidence="10">
    <location>
        <begin position="133"/>
        <end position="157"/>
    </location>
</feature>
<dbReference type="InterPro" id="IPR000629">
    <property type="entry name" value="RNA-helicase_DEAD-box_CS"/>
</dbReference>
<feature type="compositionally biased region" description="Polar residues" evidence="10">
    <location>
        <begin position="20"/>
        <end position="41"/>
    </location>
</feature>
<dbReference type="PROSITE" id="PS00039">
    <property type="entry name" value="DEAD_ATP_HELICASE"/>
    <property type="match status" value="1"/>
</dbReference>
<dbReference type="Proteomes" id="UP000494165">
    <property type="component" value="Unassembled WGS sequence"/>
</dbReference>
<feature type="domain" description="Helicase C-terminal" evidence="12">
    <location>
        <begin position="543"/>
        <end position="692"/>
    </location>
</feature>
<dbReference type="OrthoDB" id="196131at2759"/>
<keyword evidence="2 9" id="KW-0547">Nucleotide-binding</keyword>
<dbReference type="CDD" id="cd18787">
    <property type="entry name" value="SF2_C_DEAD"/>
    <property type="match status" value="1"/>
</dbReference>
<dbReference type="InterPro" id="IPR014001">
    <property type="entry name" value="Helicase_ATP-bd"/>
</dbReference>
<dbReference type="InterPro" id="IPR001650">
    <property type="entry name" value="Helicase_C-like"/>
</dbReference>
<keyword evidence="15" id="KW-1185">Reference proteome</keyword>
<dbReference type="GO" id="GO:0016787">
    <property type="term" value="F:hydrolase activity"/>
    <property type="evidence" value="ECO:0007669"/>
    <property type="project" value="UniProtKB-KW"/>
</dbReference>
<dbReference type="GO" id="GO:0003723">
    <property type="term" value="F:RNA binding"/>
    <property type="evidence" value="ECO:0007669"/>
    <property type="project" value="UniProtKB-KW"/>
</dbReference>
<dbReference type="GO" id="GO:0005524">
    <property type="term" value="F:ATP binding"/>
    <property type="evidence" value="ECO:0007669"/>
    <property type="project" value="UniProtKB-KW"/>
</dbReference>
<feature type="domain" description="Helicase ATP-binding" evidence="11">
    <location>
        <begin position="335"/>
        <end position="519"/>
    </location>
</feature>
<name>A0A8S1CM48_9INSE</name>
<organism evidence="14 15">
    <name type="scientific">Cloeon dipterum</name>
    <dbReference type="NCBI Taxonomy" id="197152"/>
    <lineage>
        <taxon>Eukaryota</taxon>
        <taxon>Metazoa</taxon>
        <taxon>Ecdysozoa</taxon>
        <taxon>Arthropoda</taxon>
        <taxon>Hexapoda</taxon>
        <taxon>Insecta</taxon>
        <taxon>Pterygota</taxon>
        <taxon>Palaeoptera</taxon>
        <taxon>Ephemeroptera</taxon>
        <taxon>Pisciforma</taxon>
        <taxon>Baetidae</taxon>
        <taxon>Cloeon</taxon>
    </lineage>
</organism>
<dbReference type="PANTHER" id="PTHR47958">
    <property type="entry name" value="ATP-DEPENDENT RNA HELICASE DBP3"/>
    <property type="match status" value="1"/>
</dbReference>
<dbReference type="CDD" id="cd17967">
    <property type="entry name" value="DEADc_DDX3_DDX4"/>
    <property type="match status" value="1"/>
</dbReference>
<dbReference type="PROSITE" id="PS51194">
    <property type="entry name" value="HELICASE_CTER"/>
    <property type="match status" value="1"/>
</dbReference>
<keyword evidence="4 9" id="KW-0347">Helicase</keyword>
<evidence type="ECO:0000256" key="4">
    <source>
        <dbReference type="ARBA" id="ARBA00022806"/>
    </source>
</evidence>
<evidence type="ECO:0000256" key="7">
    <source>
        <dbReference type="ARBA" id="ARBA00047984"/>
    </source>
</evidence>
<dbReference type="InterPro" id="IPR011545">
    <property type="entry name" value="DEAD/DEAH_box_helicase_dom"/>
</dbReference>
<reference evidence="14 15" key="1">
    <citation type="submission" date="2020-04" db="EMBL/GenBank/DDBJ databases">
        <authorList>
            <person name="Alioto T."/>
            <person name="Alioto T."/>
            <person name="Gomez Garrido J."/>
        </authorList>
    </citation>
    <scope>NUCLEOTIDE SEQUENCE [LARGE SCALE GENOMIC DNA]</scope>
</reference>
<evidence type="ECO:0000256" key="6">
    <source>
        <dbReference type="ARBA" id="ARBA00022884"/>
    </source>
</evidence>
<keyword evidence="6" id="KW-0694">RNA-binding</keyword>
<gene>
    <name evidence="14" type="ORF">CLODIP_2_CD08189</name>
</gene>
<dbReference type="Pfam" id="PF00270">
    <property type="entry name" value="DEAD"/>
    <property type="match status" value="1"/>
</dbReference>
<sequence>MDDDWEEDSPQHGWGIGNELGSTPVQSNQGSSKTNNFSSFGDSFGGNRNEGFGERGGGGGGRGNYQGGGRGGRGGRYNSDGGGFGNNGFGGDYGGGGGFRNGDNGGGFRGRGGGFRGNNRFGGDNEGGGGFKSFNQENSGFGGNQFSKFGGESQNDNKFGFGGSFGSSGNDGGFDGDSGGGRRGGRGGFRGGRGGQRNDSDSFNGESFGGFGGGRGGRRGGGDSGNDFGGGRFGNDGGSGGGGGFNRQGGNEDENAPRKELYIPPDLSMDEKDLFDSNTAGINFSKYDNIKVEVNGEGAPPPMEDFTHGGLRDVLIENVLKAKYTKPTPIQKYAIPMIKGKRDLMACAQTGSGKTAAFLLPIMHSLLEDKDHPTVSPTGATQPFCVILSPTRELAIQIHKEAVKFSLGTIIRVGLIYGGTASFHQNNKLTGGVHILVATPGRMGDYVNRGRLCFEKVKFVVLDEADRMLDMGFQQDIERMMSNASMPQTGSKTTVMFSATFPQDIQKIASKYLNNYLYVVVGMVGGACSDVEQQFLEVPKFEKRDKLLEILRAQKPDHKVMVFVETKKTCDFVAAYLCEENVSSTSIHGDREQQQRESAIRDFTKGKHTVLVATSVAARGIDIAGVELVINYDLPKEVSDYVHRIGRTGRVGHTGTAISFFDEKFDKDLVPNLINILAQAQQDIPEWLQNHASGVGSFGFQSSSGGAADIRNSNFSSAIATAAPVAEEDEW</sequence>
<evidence type="ECO:0000259" key="12">
    <source>
        <dbReference type="PROSITE" id="PS51194"/>
    </source>
</evidence>
<feature type="compositionally biased region" description="Gly residues" evidence="10">
    <location>
        <begin position="54"/>
        <end position="116"/>
    </location>
</feature>
<comment type="similarity">
    <text evidence="9">Belongs to the DEAD box helicase family.</text>
</comment>
<keyword evidence="5 9" id="KW-0067">ATP-binding</keyword>
<dbReference type="EC" id="3.6.4.13" evidence="1"/>
<evidence type="ECO:0000259" key="13">
    <source>
        <dbReference type="PROSITE" id="PS51195"/>
    </source>
</evidence>
<dbReference type="InterPro" id="IPR044763">
    <property type="entry name" value="Ded1/Dbp1_DEADc"/>
</dbReference>
<dbReference type="Pfam" id="PF00271">
    <property type="entry name" value="Helicase_C"/>
    <property type="match status" value="1"/>
</dbReference>
<evidence type="ECO:0000313" key="14">
    <source>
        <dbReference type="EMBL" id="CAB3370604.1"/>
    </source>
</evidence>
<dbReference type="SMART" id="SM00490">
    <property type="entry name" value="HELICc"/>
    <property type="match status" value="1"/>
</dbReference>
<dbReference type="AlphaFoldDB" id="A0A8S1CM48"/>
<dbReference type="SUPFAM" id="SSF52540">
    <property type="entry name" value="P-loop containing nucleoside triphosphate hydrolases"/>
    <property type="match status" value="1"/>
</dbReference>
<dbReference type="FunFam" id="3.40.50.300:FF:000008">
    <property type="entry name" value="ATP-dependent RNA helicase RhlB"/>
    <property type="match status" value="1"/>
</dbReference>
<dbReference type="InterPro" id="IPR014014">
    <property type="entry name" value="RNA_helicase_DEAD_Q_motif"/>
</dbReference>
<feature type="compositionally biased region" description="Gly residues" evidence="10">
    <location>
        <begin position="160"/>
        <end position="195"/>
    </location>
</feature>
<evidence type="ECO:0000259" key="11">
    <source>
        <dbReference type="PROSITE" id="PS51192"/>
    </source>
</evidence>
<feature type="compositionally biased region" description="Gly residues" evidence="10">
    <location>
        <begin position="222"/>
        <end position="247"/>
    </location>
</feature>
<dbReference type="PROSITE" id="PS51195">
    <property type="entry name" value="Q_MOTIF"/>
    <property type="match status" value="1"/>
</dbReference>
<evidence type="ECO:0000256" key="10">
    <source>
        <dbReference type="SAM" id="MobiDB-lite"/>
    </source>
</evidence>
<protein>
    <recommendedName>
        <fullName evidence="1">RNA helicase</fullName>
        <ecNumber evidence="1">3.6.4.13</ecNumber>
    </recommendedName>
</protein>
<comment type="caution">
    <text evidence="14">The sequence shown here is derived from an EMBL/GenBank/DDBJ whole genome shotgun (WGS) entry which is preliminary data.</text>
</comment>
<feature type="short sequence motif" description="Q motif" evidence="8">
    <location>
        <begin position="304"/>
        <end position="332"/>
    </location>
</feature>
<accession>A0A8S1CM48</accession>
<evidence type="ECO:0000256" key="1">
    <source>
        <dbReference type="ARBA" id="ARBA00012552"/>
    </source>
</evidence>
<feature type="domain" description="DEAD-box RNA helicase Q" evidence="13">
    <location>
        <begin position="304"/>
        <end position="332"/>
    </location>
</feature>